<evidence type="ECO:0000256" key="9">
    <source>
        <dbReference type="SAM" id="MobiDB-lite"/>
    </source>
</evidence>
<reference evidence="11" key="1">
    <citation type="journal article" date="2020" name="Stud. Mycol.">
        <title>101 Dothideomycetes genomes: a test case for predicting lifestyles and emergence of pathogens.</title>
        <authorList>
            <person name="Haridas S."/>
            <person name="Albert R."/>
            <person name="Binder M."/>
            <person name="Bloem J."/>
            <person name="Labutti K."/>
            <person name="Salamov A."/>
            <person name="Andreopoulos B."/>
            <person name="Baker S."/>
            <person name="Barry K."/>
            <person name="Bills G."/>
            <person name="Bluhm B."/>
            <person name="Cannon C."/>
            <person name="Castanera R."/>
            <person name="Culley D."/>
            <person name="Daum C."/>
            <person name="Ezra D."/>
            <person name="Gonzalez J."/>
            <person name="Henrissat B."/>
            <person name="Kuo A."/>
            <person name="Liang C."/>
            <person name="Lipzen A."/>
            <person name="Lutzoni F."/>
            <person name="Magnuson J."/>
            <person name="Mondo S."/>
            <person name="Nolan M."/>
            <person name="Ohm R."/>
            <person name="Pangilinan J."/>
            <person name="Park H.-J."/>
            <person name="Ramirez L."/>
            <person name="Alfaro M."/>
            <person name="Sun H."/>
            <person name="Tritt A."/>
            <person name="Yoshinaga Y."/>
            <person name="Zwiers L.-H."/>
            <person name="Turgeon B."/>
            <person name="Goodwin S."/>
            <person name="Spatafora J."/>
            <person name="Crous P."/>
            <person name="Grigoriev I."/>
        </authorList>
    </citation>
    <scope>NUCLEOTIDE SEQUENCE</scope>
    <source>
        <strain evidence="11">CBS 279.74</strain>
    </source>
</reference>
<keyword evidence="8" id="KW-0506">mRNA capping</keyword>
<dbReference type="AlphaFoldDB" id="A0A6G1KAY0"/>
<comment type="similarity">
    <text evidence="3 8">Belongs to the fungal TPase family.</text>
</comment>
<keyword evidence="6 8" id="KW-0539">Nucleus</keyword>
<comment type="subunit">
    <text evidence="8">Heterodimer. The mRNA-capping enzyme is composed of two separate chains alpha and beta, respectively a mRNA guanylyltransferase and an mRNA 5'-triphosphate monophosphatase.</text>
</comment>
<feature type="domain" description="mRNA triphosphatase Cet1-like" evidence="10">
    <location>
        <begin position="145"/>
        <end position="386"/>
    </location>
</feature>
<dbReference type="Pfam" id="PF02940">
    <property type="entry name" value="mRNA_triPase"/>
    <property type="match status" value="1"/>
</dbReference>
<sequence length="429" mass="48240">MNIAALVNPAPQEPRRSLSNAHSLSASSPITPAAKLPTPPASTHQKMSQKRKRHDPKPIWAALEGEYVDGEQEAKRLQLEQRQQSRPPPPTARPQPAPQSLPLSQPPPGVQRNGHSAIGPSPPQLSGRELIGYERPVSDDPQVYDEMVRQVCEFLWTNIVVNSELRAAIAESPATEVEIEARWGQIKDRVSGQRLHGVHSTECVVKEGMQERTKFESTMSLEQHKRMNEYLNAQVQQSRQEGTLRTSVDYKHTREVDMFYELDRAGFEKLPSLTQSLIASSGRQRIRVTRDAKTNEVIRKIVKHRIANLEISSPKTEWDYRIGINLEIAFPGDIDTLKPVIETGKTAESMERKKDRVSYSWLGAYQIDLTQVSQGQSKNHELELELNGELMLQHAIANERGETNGFETLITGMLNNLRVLSREITPPGA</sequence>
<dbReference type="EMBL" id="MU005770">
    <property type="protein sequence ID" value="KAF2709622.1"/>
    <property type="molecule type" value="Genomic_DNA"/>
</dbReference>
<name>A0A6G1KAY0_9PLEO</name>
<dbReference type="PANTHER" id="PTHR28118:SF1">
    <property type="entry name" value="POLYNUCLEOTIDE 5'-TRIPHOSPHATASE CTL1-RELATED"/>
    <property type="match status" value="1"/>
</dbReference>
<evidence type="ECO:0000256" key="7">
    <source>
        <dbReference type="ARBA" id="ARBA00047740"/>
    </source>
</evidence>
<comment type="subcellular location">
    <subcellularLocation>
        <location evidence="2 8">Nucleus</location>
    </subcellularLocation>
</comment>
<dbReference type="InterPro" id="IPR037009">
    <property type="entry name" value="mRNA_triPase_Cet1_sf"/>
</dbReference>
<comment type="function">
    <text evidence="8">First step of mRNA capping. Converts the 5'-triphosphate end of a nascent mRNA chain into a diphosphate end.</text>
</comment>
<dbReference type="GO" id="GO:0004651">
    <property type="term" value="F:polynucleotide 5'-phosphatase activity"/>
    <property type="evidence" value="ECO:0007669"/>
    <property type="project" value="UniProtKB-UniRule"/>
</dbReference>
<feature type="region of interest" description="Disordered" evidence="9">
    <location>
        <begin position="1"/>
        <end position="128"/>
    </location>
</feature>
<dbReference type="GO" id="GO:0006370">
    <property type="term" value="P:7-methylguanosine mRNA capping"/>
    <property type="evidence" value="ECO:0007669"/>
    <property type="project" value="UniProtKB-UniRule"/>
</dbReference>
<dbReference type="CDD" id="cd07470">
    <property type="entry name" value="CYTH-like_mRNA_RTPase"/>
    <property type="match status" value="1"/>
</dbReference>
<evidence type="ECO:0000256" key="6">
    <source>
        <dbReference type="ARBA" id="ARBA00023242"/>
    </source>
</evidence>
<accession>A0A6G1KAY0</accession>
<dbReference type="GO" id="GO:0031533">
    <property type="term" value="C:mRNA capping enzyme complex"/>
    <property type="evidence" value="ECO:0007669"/>
    <property type="project" value="UniProtKB-UniRule"/>
</dbReference>
<comment type="catalytic activity">
    <reaction evidence="7">
        <text>a 5'-end triphospho-ribonucleoside in mRNA + H2O = a 5'-end diphospho-ribonucleoside in mRNA + phosphate + H(+)</text>
        <dbReference type="Rhea" id="RHEA:67004"/>
        <dbReference type="Rhea" id="RHEA-COMP:17164"/>
        <dbReference type="Rhea" id="RHEA-COMP:17165"/>
        <dbReference type="ChEBI" id="CHEBI:15377"/>
        <dbReference type="ChEBI" id="CHEBI:15378"/>
        <dbReference type="ChEBI" id="CHEBI:43474"/>
        <dbReference type="ChEBI" id="CHEBI:167616"/>
        <dbReference type="ChEBI" id="CHEBI:167618"/>
        <dbReference type="EC" id="3.6.1.74"/>
    </reaction>
    <physiologicalReaction direction="left-to-right" evidence="7">
        <dbReference type="Rhea" id="RHEA:67005"/>
    </physiologicalReaction>
</comment>
<dbReference type="PANTHER" id="PTHR28118">
    <property type="entry name" value="POLYNUCLEOTIDE 5'-TRIPHOSPHATASE-RELATED"/>
    <property type="match status" value="1"/>
</dbReference>
<evidence type="ECO:0000259" key="10">
    <source>
        <dbReference type="Pfam" id="PF02940"/>
    </source>
</evidence>
<evidence type="ECO:0000256" key="8">
    <source>
        <dbReference type="RuleBase" id="RU367053"/>
    </source>
</evidence>
<feature type="compositionally biased region" description="Pro residues" evidence="9">
    <location>
        <begin position="86"/>
        <end position="109"/>
    </location>
</feature>
<dbReference type="Gene3D" id="3.20.100.10">
    <property type="entry name" value="mRNA triphosphatase Cet1-like"/>
    <property type="match status" value="1"/>
</dbReference>
<evidence type="ECO:0000256" key="1">
    <source>
        <dbReference type="ARBA" id="ARBA00001946"/>
    </source>
</evidence>
<evidence type="ECO:0000256" key="2">
    <source>
        <dbReference type="ARBA" id="ARBA00004123"/>
    </source>
</evidence>
<evidence type="ECO:0000256" key="4">
    <source>
        <dbReference type="ARBA" id="ARBA00022664"/>
    </source>
</evidence>
<organism evidence="11 12">
    <name type="scientific">Pleomassaria siparia CBS 279.74</name>
    <dbReference type="NCBI Taxonomy" id="1314801"/>
    <lineage>
        <taxon>Eukaryota</taxon>
        <taxon>Fungi</taxon>
        <taxon>Dikarya</taxon>
        <taxon>Ascomycota</taxon>
        <taxon>Pezizomycotina</taxon>
        <taxon>Dothideomycetes</taxon>
        <taxon>Pleosporomycetidae</taxon>
        <taxon>Pleosporales</taxon>
        <taxon>Pleomassariaceae</taxon>
        <taxon>Pleomassaria</taxon>
    </lineage>
</organism>
<comment type="cofactor">
    <cofactor evidence="1 8">
        <name>Mg(2+)</name>
        <dbReference type="ChEBI" id="CHEBI:18420"/>
    </cofactor>
</comment>
<feature type="compositionally biased region" description="Low complexity" evidence="9">
    <location>
        <begin position="17"/>
        <end position="28"/>
    </location>
</feature>
<protein>
    <recommendedName>
        <fullName evidence="8">mRNA-capping enzyme subunit beta</fullName>
        <ecNumber evidence="8">3.6.1.74</ecNumber>
    </recommendedName>
    <alternativeName>
        <fullName evidence="8">mRNA 5'-phosphatase</fullName>
    </alternativeName>
    <alternativeName>
        <fullName evidence="8">mRNA 5'-triphosphate monophosphatase</fullName>
    </alternativeName>
</protein>
<keyword evidence="4 8" id="KW-0507">mRNA processing</keyword>
<dbReference type="InterPro" id="IPR004206">
    <property type="entry name" value="mRNA_triPase_Cet1"/>
</dbReference>
<proteinExistence type="inferred from homology"/>
<dbReference type="OrthoDB" id="272147at2759"/>
<dbReference type="EC" id="3.6.1.74" evidence="8"/>
<evidence type="ECO:0000313" key="12">
    <source>
        <dbReference type="Proteomes" id="UP000799428"/>
    </source>
</evidence>
<dbReference type="InterPro" id="IPR040343">
    <property type="entry name" value="Cet1/Ctl1"/>
</dbReference>
<keyword evidence="12" id="KW-1185">Reference proteome</keyword>
<evidence type="ECO:0000256" key="3">
    <source>
        <dbReference type="ARBA" id="ARBA00006345"/>
    </source>
</evidence>
<dbReference type="InterPro" id="IPR033469">
    <property type="entry name" value="CYTH-like_dom_sf"/>
</dbReference>
<gene>
    <name evidence="11" type="ORF">K504DRAFT_467588</name>
</gene>
<dbReference type="GO" id="GO:0140818">
    <property type="term" value="F:mRNA 5'-triphosphate monophosphatase activity"/>
    <property type="evidence" value="ECO:0007669"/>
    <property type="project" value="UniProtKB-EC"/>
</dbReference>
<keyword evidence="5 8" id="KW-0378">Hydrolase</keyword>
<evidence type="ECO:0000256" key="5">
    <source>
        <dbReference type="ARBA" id="ARBA00022801"/>
    </source>
</evidence>
<dbReference type="SUPFAM" id="SSF55154">
    <property type="entry name" value="CYTH-like phosphatases"/>
    <property type="match status" value="1"/>
</dbReference>
<dbReference type="Proteomes" id="UP000799428">
    <property type="component" value="Unassembled WGS sequence"/>
</dbReference>
<evidence type="ECO:0000313" key="11">
    <source>
        <dbReference type="EMBL" id="KAF2709622.1"/>
    </source>
</evidence>